<evidence type="ECO:0000259" key="2">
    <source>
        <dbReference type="PROSITE" id="PS51208"/>
    </source>
</evidence>
<dbReference type="SMART" id="SM00869">
    <property type="entry name" value="Autotransporter"/>
    <property type="match status" value="1"/>
</dbReference>
<dbReference type="KEGG" id="ppul:RO07_25240"/>
<evidence type="ECO:0000313" key="4">
    <source>
        <dbReference type="EMBL" id="SUA89800.1"/>
    </source>
</evidence>
<dbReference type="Pfam" id="PF03797">
    <property type="entry name" value="Autotransporter"/>
    <property type="match status" value="1"/>
</dbReference>
<dbReference type="InterPro" id="IPR024973">
    <property type="entry name" value="ESPR"/>
</dbReference>
<dbReference type="Pfam" id="PF13018">
    <property type="entry name" value="ESPR"/>
    <property type="match status" value="1"/>
</dbReference>
<feature type="region of interest" description="Disordered" evidence="1">
    <location>
        <begin position="1718"/>
        <end position="1771"/>
    </location>
</feature>
<keyword evidence="5" id="KW-1185">Reference proteome</keyword>
<dbReference type="InterPro" id="IPR036709">
    <property type="entry name" value="Autotransporte_beta_dom_sf"/>
</dbReference>
<reference evidence="5" key="1">
    <citation type="submission" date="2014-12" db="EMBL/GenBank/DDBJ databases">
        <title>Complete Genome Sequencing of Pandoraea pulmonicola DSM 16583.</title>
        <authorList>
            <person name="Chan K.-G."/>
        </authorList>
    </citation>
    <scope>NUCLEOTIDE SEQUENCE [LARGE SCALE GENOMIC DNA]</scope>
    <source>
        <strain evidence="5">DSM 16583</strain>
    </source>
</reference>
<reference evidence="4 6" key="3">
    <citation type="submission" date="2018-06" db="EMBL/GenBank/DDBJ databases">
        <authorList>
            <consortium name="Pathogen Informatics"/>
            <person name="Doyle S."/>
        </authorList>
    </citation>
    <scope>NUCLEOTIDE SEQUENCE [LARGE SCALE GENOMIC DNA]</scope>
    <source>
        <strain evidence="4 6">NCTC13159</strain>
    </source>
</reference>
<evidence type="ECO:0000313" key="5">
    <source>
        <dbReference type="Proteomes" id="UP000035086"/>
    </source>
</evidence>
<dbReference type="EMBL" id="UGSJ01000001">
    <property type="protein sequence ID" value="SUA89800.1"/>
    <property type="molecule type" value="Genomic_DNA"/>
</dbReference>
<evidence type="ECO:0000313" key="6">
    <source>
        <dbReference type="Proteomes" id="UP000254589"/>
    </source>
</evidence>
<dbReference type="SUPFAM" id="SSF103515">
    <property type="entry name" value="Autotransporter"/>
    <property type="match status" value="1"/>
</dbReference>
<evidence type="ECO:0000256" key="1">
    <source>
        <dbReference type="SAM" id="MobiDB-lite"/>
    </source>
</evidence>
<protein>
    <submittedName>
        <fullName evidence="4">ROmp B</fullName>
    </submittedName>
</protein>
<name>A0AAJ4ZAH6_PANPU</name>
<accession>A0AAJ4ZAH6</accession>
<dbReference type="InterPro" id="IPR005546">
    <property type="entry name" value="Autotransporte_beta"/>
</dbReference>
<dbReference type="Proteomes" id="UP000254589">
    <property type="component" value="Unassembled WGS sequence"/>
</dbReference>
<sequence length="2147" mass="211927">MNHVYRVVWSASLGMYQVASEIASSNGKKSRSVDRRARKVATVAALAVLAATPGPAAAQFVGSIMESDGSISPLDVGSLNGDGWGWTGQQLHVFSTGPRNATLDGAFSSISVDASASLSGSTNGIVINTPAGTSPASSVLVNGNVGGAATGVSVAGELGTLTNNGNITGQTAVSSTGAIGTITNTRLIQGGVTGINVSTAGVAVPARVDLIQNGGTIIGGGRGVYNDSSIGTIRNDAGGLVMSSGGHAIDNQGAIAAIENAGSIQGSSIGVRNLGALIGTLDNSGRITGGAIGVLNGAHIGTLSNSGLISVSGSPSGTDAVENFGTIGSVVNSGSIAGGSAVWAAGVSNGNRIDTLTNQSGGRITGDLGVHNESQTMPSGARSIGVLSNSGVIEGVSAGVRNSGSTITSLVNTAATGNAPAGTISATGAGQFVYGIDNTTVTVSGSVYGASITAIKNGGLISGARAGINNSGSIAVIDNLAGGTITGAQTGIIAGGTIGTINNAGGAVIQGATAIAVVADSLGAIHNAGAILGSVVNTTTQDLTITGATDGTYGTLTGADGASVGTIQNMASNLRFTSGSLVLNDNVMLSPGRTLFNSGAKLRVNQPLSVLGNYQQDAAGTLEIGVSGSAVTTGVYASDTGYGRLVVNGATTLAPGSTIALSSMGYTFAAGQRFIVIDSSLPSTYNENSLRYVVNGSTLVGGGVRQSNGNNVDLVVTLYSPNAVGTIGGTTTLDSGVPASSTGWSFDGRNLTVGGTTFGTITGAVGTVTNNGTLTGTSAFGIGAGVGSVDRFVNEGSIASTGPSNSGFYNGGVVGTLVNNGQITTATLAAVNNSGSMTAFENNGTVTGVSNGLTNLGTLSSVVNKGTVQATNGYGVNDSGRIGQLTNQGLISGFKGLVVNATNGVPATVGVVTNTGTITGALAGISNFGSTITKIDNLAGGSIAALGLANNTAAIENVPLFGTGVQASSIGTISNAGSITSNVYGIRNVGVIDRIDNLASGVITGLTGAIVQEAGASLGTINNAGTIAGDIINNSTQALSIGGAAGTTFGTLAGLGGGNAVGTIFSSRADVYFTRGNLLLNDSVDLGRARTLHNSAALLQVNRPLQILGNYDQGADATLQIGVSGLTEGSYGRLNVSGATSIAQGSTIALQSMGYAFAAGQRYVVIDTVGTVNYNEGTLRYVLNGAPTSLAASGAHVGSTLTVTLFTPQYLGTVDGTTRLVAGMPSGVVPNWSFDGANLSVTGTAQATITGHIGTLTNNGTIVSTMASNSALGIGSSGGQIDSIVNNGLITSSGGLNSGLYAGGVVGSIINGGTIQSDNLGGVNNTGALTSLRNDGLIRGATLGVANTGSLNSLTNTGTVEATVTTSDGVGVWSTSWLGTLTNSGQIKGYTGVMVAASGDVNLPSSLTALDNRGSITGRTAGVANYGGAIAAINNLTNGVITAGTGTAGEFAQGVYNSPKQVGGTLYGGTIGAINNAGLISAAYYGIDNAAAIGTINNQAGGLITGLGGAISNQAPTASIGQINNAGVIAGWVINRSQNDLRIAGATNGTFGTITSFGPTYGGTIVSTNADVRFNGGNLVIGNNFDLAGTRTAYNDASVLQFNKPVQISGNFAQAAGATLQIGVASNAVTTGDMTTDAGYGRLVVSGNTTLAAGSRVALQSLGYSFAPGQRYVVIDTAGTANYNESSLVYRVNGSTTLGATGANVANGNKRDLVVTVVSDPNAGSGDNGGSTPGNGGSTGGGANPGSGITPGGSAGGNTVTRPSFDPRTNATIASAPNAQSALYGLLGYTGISDARLLNLYNATLGSLSDGSSASADRVGKQLAPSQNARAAGAATFDSLGVVNAHVNDLRLAQAGGTGVATGDSGAQWSVWGQAFGGHASQSQRDGVDGYSANYGGLLVGADRAFGDHWRAGGAFQFSRTNINNDGSTSGNSTGVNGYGLIGYAAYTGEPWYVNLSGSVVLQRYDTKRFVTMQGFSGTANGNFNGQQYVASAEFGWPLALGRAVVTPLASVTYSYLNQNSYTETGGNGTALTVGSAGASSVRSALGAKFAVPFETSAGTWVPELSVRWVHEYNRTRQATSASFAADPLGQTGFTSVGATPVSNLADVALGLTLVRSNNLSASIRYDLQAGSGFVSHTGIVRVQQRF</sequence>
<dbReference type="PROSITE" id="PS51208">
    <property type="entry name" value="AUTOTRANSPORTER"/>
    <property type="match status" value="1"/>
</dbReference>
<evidence type="ECO:0000313" key="3">
    <source>
        <dbReference type="EMBL" id="APD13364.1"/>
    </source>
</evidence>
<dbReference type="RefSeq" id="WP_052267068.1">
    <property type="nucleotide sequence ID" value="NZ_CP010310.2"/>
</dbReference>
<gene>
    <name evidence="4" type="primary">ompB_1</name>
    <name evidence="4" type="ORF">NCTC13159_01271</name>
    <name evidence="3" type="ORF">RO07_25240</name>
</gene>
<dbReference type="EMBL" id="CP010310">
    <property type="protein sequence ID" value="APD13364.1"/>
    <property type="molecule type" value="Genomic_DNA"/>
</dbReference>
<organism evidence="4 6">
    <name type="scientific">Pandoraea pulmonicola</name>
    <dbReference type="NCBI Taxonomy" id="93221"/>
    <lineage>
        <taxon>Bacteria</taxon>
        <taxon>Pseudomonadati</taxon>
        <taxon>Pseudomonadota</taxon>
        <taxon>Betaproteobacteria</taxon>
        <taxon>Burkholderiales</taxon>
        <taxon>Burkholderiaceae</taxon>
        <taxon>Pandoraea</taxon>
    </lineage>
</organism>
<feature type="compositionally biased region" description="Polar residues" evidence="1">
    <location>
        <begin position="1758"/>
        <end position="1771"/>
    </location>
</feature>
<feature type="compositionally biased region" description="Gly residues" evidence="1">
    <location>
        <begin position="1726"/>
        <end position="1756"/>
    </location>
</feature>
<reference evidence="3" key="2">
    <citation type="submission" date="2016-11" db="EMBL/GenBank/DDBJ databases">
        <title>Complete Genome Sequencing of Pandoraea pulmonicola DSM 16583.</title>
        <authorList>
            <person name="Chan K.-G."/>
        </authorList>
    </citation>
    <scope>NUCLEOTIDE SEQUENCE</scope>
    <source>
        <strain evidence="3">DSM 16583</strain>
    </source>
</reference>
<feature type="domain" description="Autotransporter" evidence="2">
    <location>
        <begin position="1864"/>
        <end position="2147"/>
    </location>
</feature>
<dbReference type="Proteomes" id="UP000035086">
    <property type="component" value="Chromosome"/>
</dbReference>
<proteinExistence type="predicted"/>
<dbReference type="Gene3D" id="2.40.128.130">
    <property type="entry name" value="Autotransporter beta-domain"/>
    <property type="match status" value="1"/>
</dbReference>